<dbReference type="RefSeq" id="XP_012336064.1">
    <property type="nucleotide sequence ID" value="XM_012480641.1"/>
</dbReference>
<feature type="region of interest" description="Disordered" evidence="1">
    <location>
        <begin position="409"/>
        <end position="515"/>
    </location>
</feature>
<feature type="region of interest" description="Disordered" evidence="1">
    <location>
        <begin position="685"/>
        <end position="790"/>
    </location>
</feature>
<feature type="compositionally biased region" description="Basic and acidic residues" evidence="1">
    <location>
        <begin position="290"/>
        <end position="313"/>
    </location>
</feature>
<feature type="compositionally biased region" description="Polar residues" evidence="1">
    <location>
        <begin position="481"/>
        <end position="494"/>
    </location>
</feature>
<feature type="compositionally biased region" description="Polar residues" evidence="1">
    <location>
        <begin position="56"/>
        <end position="69"/>
    </location>
</feature>
<dbReference type="EMBL" id="KQ001676">
    <property type="protein sequence ID" value="KJP87338.1"/>
    <property type="molecule type" value="Genomic_DNA"/>
</dbReference>
<evidence type="ECO:0000313" key="2">
    <source>
        <dbReference type="EMBL" id="KJP87338.1"/>
    </source>
</evidence>
<protein>
    <submittedName>
        <fullName evidence="2">Uncharacterized protein</fullName>
    </submittedName>
</protein>
<feature type="region of interest" description="Disordered" evidence="1">
    <location>
        <begin position="260"/>
        <end position="364"/>
    </location>
</feature>
<feature type="compositionally biased region" description="Polar residues" evidence="1">
    <location>
        <begin position="419"/>
        <end position="428"/>
    </location>
</feature>
<feature type="compositionally biased region" description="Low complexity" evidence="1">
    <location>
        <begin position="691"/>
        <end position="705"/>
    </location>
</feature>
<feature type="region of interest" description="Disordered" evidence="1">
    <location>
        <begin position="1"/>
        <end position="90"/>
    </location>
</feature>
<dbReference type="GeneID" id="24268332"/>
<proteinExistence type="predicted"/>
<feature type="compositionally biased region" description="Basic and acidic residues" evidence="1">
    <location>
        <begin position="321"/>
        <end position="354"/>
    </location>
</feature>
<dbReference type="VEuPathDB" id="PlasmoDB:AK88_03018"/>
<feature type="compositionally biased region" description="Basic and acidic residues" evidence="1">
    <location>
        <begin position="746"/>
        <end position="779"/>
    </location>
</feature>
<sequence>MNNSGSEKKKSKTSSRTSEGEQCDGVTAQESQGNVSSGESKSEEDNSGVERHSYNEHSYSSQSDVSSLHSGDLEEQKFTRGRSSGSPFEMTPEERKYCMKVYMKNSSDQFDRKVMILKNDKIYFYNSEYSISYDSFYFLMEIKKIFSCDGFFDSLINSQRISVVNSTYSSTEDEEFNSRSAGSFSSESGWQKCGFDAKIIFHNALRKNIQLMFIDESYEKMVSRINSSLVHETDRTFEYTHLSYDEGVERDLLSHYLQPNVNEQGDSSSSFSSNDSNSSFPNGESLGESSSERQSDTPSDARSDHRCDSHNGRFVEVTEDDSGRDATRSYEKFNSSNEREVPHSAGEKSERQKDTCPTGAGDGENLLNKILEDNQDLLQRKKSETQGNLKRYPNLIEYKYSSSTTDIYVESDGERPNVPASQSEIMNNSGSEKKKSKTSSRTSEGEQCDGVTAQESQGNVSSGESKSEEDNSGVERHSYNEHSYSSQSDVSSLHSGDLEEQKFTRGRSSGSPFEMTPEERKYCMKVYMKNSSDQFDRKVMILKNDKIYFYNSEYSISYDSFYFLMEIKKIFSCDGFFDSLINSQRISVVNSTYSSTEDEEFNSRSAGSFSSESGWQKCGFDAKIIFHNALRKNIQLMFIDESYEKMVSRINSSLVHETDRTFEYTHLSYDEGVERDLLSHYLQPNVNEQGDSSSSFSSNDSNSSFPNGESLGESSSERQSDTPSDARSDHRCDSHNGRFVEVTEDDSGRDATRSYEKFNSSNEREVPHSAGEKSERQKDTCPTGAGDGENLLNKILEDNQDLLQRKKSETQGNLKRYPNLIEYKYSSSTTDIYVRQRKYFAKKKKIKVRKENKMKLFKNIDKNDIYNLFYEEICRLCKKKNNNISKTNSDDLFFHKYVNKLYHTANLG</sequence>
<name>A0A0D9QK52_PLAFR</name>
<dbReference type="OrthoDB" id="28145at2759"/>
<gene>
    <name evidence="2" type="ORF">AK88_03018</name>
</gene>
<evidence type="ECO:0000256" key="1">
    <source>
        <dbReference type="SAM" id="MobiDB-lite"/>
    </source>
</evidence>
<feature type="compositionally biased region" description="Basic and acidic residues" evidence="1">
    <location>
        <begin position="40"/>
        <end position="55"/>
    </location>
</feature>
<feature type="compositionally biased region" description="Basic and acidic residues" evidence="1">
    <location>
        <begin position="465"/>
        <end position="480"/>
    </location>
</feature>
<accession>A0A0D9QK52</accession>
<organism evidence="2 3">
    <name type="scientific">Plasmodium fragile</name>
    <dbReference type="NCBI Taxonomy" id="5857"/>
    <lineage>
        <taxon>Eukaryota</taxon>
        <taxon>Sar</taxon>
        <taxon>Alveolata</taxon>
        <taxon>Apicomplexa</taxon>
        <taxon>Aconoidasida</taxon>
        <taxon>Haemosporida</taxon>
        <taxon>Plasmodiidae</taxon>
        <taxon>Plasmodium</taxon>
        <taxon>Plasmodium (Plasmodium)</taxon>
    </lineage>
</organism>
<reference evidence="2 3" key="1">
    <citation type="submission" date="2014-03" db="EMBL/GenBank/DDBJ databases">
        <title>The Genome Sequence of Plasmodium fragile nilgiri.</title>
        <authorList>
            <consortium name="The Broad Institute Genomics Platform"/>
            <consortium name="The Broad Institute Genome Sequencing Center for Infectious Disease"/>
            <person name="Neafsey D."/>
            <person name="Duraisingh M."/>
            <person name="Young S.K."/>
            <person name="Zeng Q."/>
            <person name="Gargeya S."/>
            <person name="Abouelleil A."/>
            <person name="Alvarado L."/>
            <person name="Chapman S.B."/>
            <person name="Gainer-Dewar J."/>
            <person name="Goldberg J."/>
            <person name="Griggs A."/>
            <person name="Gujja S."/>
            <person name="Hansen M."/>
            <person name="Howarth C."/>
            <person name="Imamovic A."/>
            <person name="Larimer J."/>
            <person name="Pearson M."/>
            <person name="Poon T.W."/>
            <person name="Priest M."/>
            <person name="Roberts A."/>
            <person name="Saif S."/>
            <person name="Shea T."/>
            <person name="Sykes S."/>
            <person name="Wortman J."/>
            <person name="Nusbaum C."/>
            <person name="Birren B."/>
        </authorList>
    </citation>
    <scope>NUCLEOTIDE SEQUENCE [LARGE SCALE GENOMIC DNA]</scope>
    <source>
        <strain evidence="3">nilgiri</strain>
    </source>
</reference>
<feature type="compositionally biased region" description="Basic and acidic residues" evidence="1">
    <location>
        <begin position="715"/>
        <end position="738"/>
    </location>
</feature>
<feature type="compositionally biased region" description="Low complexity" evidence="1">
    <location>
        <begin position="266"/>
        <end position="280"/>
    </location>
</feature>
<feature type="compositionally biased region" description="Polar residues" evidence="1">
    <location>
        <begin position="28"/>
        <end position="39"/>
    </location>
</feature>
<keyword evidence="3" id="KW-1185">Reference proteome</keyword>
<dbReference type="AlphaFoldDB" id="A0A0D9QK52"/>
<evidence type="ECO:0000313" key="3">
    <source>
        <dbReference type="Proteomes" id="UP000054561"/>
    </source>
</evidence>
<dbReference type="Proteomes" id="UP000054561">
    <property type="component" value="Unassembled WGS sequence"/>
</dbReference>
<feature type="compositionally biased region" description="Polar residues" evidence="1">
    <location>
        <begin position="453"/>
        <end position="464"/>
    </location>
</feature>